<dbReference type="PANTHER" id="PTHR47504:SF5">
    <property type="entry name" value="RIGHT ORIGIN-BINDING PROTEIN"/>
    <property type="match status" value="1"/>
</dbReference>
<dbReference type="InterPro" id="IPR018060">
    <property type="entry name" value="HTH_AraC"/>
</dbReference>
<dbReference type="GO" id="GO:0003700">
    <property type="term" value="F:DNA-binding transcription factor activity"/>
    <property type="evidence" value="ECO:0007669"/>
    <property type="project" value="InterPro"/>
</dbReference>
<dbReference type="RefSeq" id="WP_148949380.1">
    <property type="nucleotide sequence ID" value="NZ_JAHXNN010000004.1"/>
</dbReference>
<dbReference type="InterPro" id="IPR009057">
    <property type="entry name" value="Homeodomain-like_sf"/>
</dbReference>
<dbReference type="PROSITE" id="PS01124">
    <property type="entry name" value="HTH_ARAC_FAMILY_2"/>
    <property type="match status" value="1"/>
</dbReference>
<dbReference type="PANTHER" id="PTHR47504">
    <property type="entry name" value="RIGHT ORIGIN-BINDING PROTEIN"/>
    <property type="match status" value="1"/>
</dbReference>
<gene>
    <name evidence="5" type="ORF">FZD47_06560</name>
</gene>
<accession>A0A5D4SPW8</accession>
<evidence type="ECO:0000313" key="6">
    <source>
        <dbReference type="Proteomes" id="UP000323732"/>
    </source>
</evidence>
<dbReference type="Gene3D" id="3.20.80.10">
    <property type="entry name" value="Regulatory factor, effector binding domain"/>
    <property type="match status" value="1"/>
</dbReference>
<dbReference type="AlphaFoldDB" id="A0A5D4SPW8"/>
<comment type="caution">
    <text evidence="5">The sequence shown here is derived from an EMBL/GenBank/DDBJ whole genome shotgun (WGS) entry which is preliminary data.</text>
</comment>
<evidence type="ECO:0000313" key="5">
    <source>
        <dbReference type="EMBL" id="TYS65009.1"/>
    </source>
</evidence>
<dbReference type="InterPro" id="IPR011256">
    <property type="entry name" value="Reg_factor_effector_dom_sf"/>
</dbReference>
<dbReference type="Pfam" id="PF06445">
    <property type="entry name" value="GyrI-like"/>
    <property type="match status" value="1"/>
</dbReference>
<dbReference type="SMART" id="SM00871">
    <property type="entry name" value="AraC_E_bind"/>
    <property type="match status" value="1"/>
</dbReference>
<dbReference type="Proteomes" id="UP000323732">
    <property type="component" value="Unassembled WGS sequence"/>
</dbReference>
<keyword evidence="3" id="KW-0804">Transcription</keyword>
<evidence type="ECO:0000256" key="1">
    <source>
        <dbReference type="ARBA" id="ARBA00023015"/>
    </source>
</evidence>
<keyword evidence="2" id="KW-0238">DNA-binding</keyword>
<dbReference type="InterPro" id="IPR050959">
    <property type="entry name" value="MarA-like"/>
</dbReference>
<dbReference type="EMBL" id="VTES01000002">
    <property type="protein sequence ID" value="TYS65009.1"/>
    <property type="molecule type" value="Genomic_DNA"/>
</dbReference>
<name>A0A5D4SPW8_9BACI</name>
<organism evidence="5 6">
    <name type="scientific">Bacillus infantis</name>
    <dbReference type="NCBI Taxonomy" id="324767"/>
    <lineage>
        <taxon>Bacteria</taxon>
        <taxon>Bacillati</taxon>
        <taxon>Bacillota</taxon>
        <taxon>Bacilli</taxon>
        <taxon>Bacillales</taxon>
        <taxon>Bacillaceae</taxon>
        <taxon>Bacillus</taxon>
    </lineage>
</organism>
<proteinExistence type="predicted"/>
<feature type="domain" description="HTH araC/xylS-type" evidence="4">
    <location>
        <begin position="8"/>
        <end position="106"/>
    </location>
</feature>
<dbReference type="SUPFAM" id="SSF55136">
    <property type="entry name" value="Probable bacterial effector-binding domain"/>
    <property type="match status" value="1"/>
</dbReference>
<sequence length="295" mass="33614">MDLLKQLNEAIAYIEENLTGDIDYREAAKKAFCSEFHFKRMFVFLSGVSISEYVRKRRLTMAALELADEKIKVIDAAVKYGYSSPDSFSRAFFQMHGITPSEARKTGYRLKAFPPMSFQLTIKGGNEMNFRLEEKGPFYIVGLKKRVRIQFNGVNGEIAEMWRSLTPDKIQELKALSDQEPGGLISASVHFSEGRMEEKGELDHYIGAATGEPGPARYESLKIESSSWAVFEAKGPFPETLQNIWGRIYAEWFPSSGYEQTEGPEILWNESKDTSSPQFKSEIWIPVIKRKTPFK</sequence>
<dbReference type="Pfam" id="PF12833">
    <property type="entry name" value="HTH_18"/>
    <property type="match status" value="1"/>
</dbReference>
<dbReference type="SMART" id="SM00342">
    <property type="entry name" value="HTH_ARAC"/>
    <property type="match status" value="1"/>
</dbReference>
<evidence type="ECO:0000259" key="4">
    <source>
        <dbReference type="PROSITE" id="PS01124"/>
    </source>
</evidence>
<keyword evidence="1" id="KW-0805">Transcription regulation</keyword>
<protein>
    <submittedName>
        <fullName evidence="5">AraC family transcriptional regulator</fullName>
    </submittedName>
</protein>
<reference evidence="5 6" key="1">
    <citation type="submission" date="2019-08" db="EMBL/GenBank/DDBJ databases">
        <title>Bacillus genomes from the desert of Cuatro Cienegas, Coahuila.</title>
        <authorList>
            <person name="Olmedo-Alvarez G."/>
        </authorList>
    </citation>
    <scope>NUCLEOTIDE SEQUENCE [LARGE SCALE GENOMIC DNA]</scope>
    <source>
        <strain evidence="5 6">CH37_1T</strain>
    </source>
</reference>
<dbReference type="InterPro" id="IPR029442">
    <property type="entry name" value="GyrI-like"/>
</dbReference>
<dbReference type="GO" id="GO:0043565">
    <property type="term" value="F:sequence-specific DNA binding"/>
    <property type="evidence" value="ECO:0007669"/>
    <property type="project" value="InterPro"/>
</dbReference>
<dbReference type="SUPFAM" id="SSF46689">
    <property type="entry name" value="Homeodomain-like"/>
    <property type="match status" value="2"/>
</dbReference>
<dbReference type="InterPro" id="IPR010499">
    <property type="entry name" value="AraC_E-bd"/>
</dbReference>
<evidence type="ECO:0000256" key="3">
    <source>
        <dbReference type="ARBA" id="ARBA00023163"/>
    </source>
</evidence>
<dbReference type="Gene3D" id="1.10.10.60">
    <property type="entry name" value="Homeodomain-like"/>
    <property type="match status" value="2"/>
</dbReference>
<evidence type="ECO:0000256" key="2">
    <source>
        <dbReference type="ARBA" id="ARBA00023125"/>
    </source>
</evidence>